<proteinExistence type="predicted"/>
<reference evidence="6" key="1">
    <citation type="submission" date="2023-07" db="EMBL/GenBank/DDBJ databases">
        <authorList>
            <consortium name="AG Swart"/>
            <person name="Singh M."/>
            <person name="Singh A."/>
            <person name="Seah K."/>
            <person name="Emmerich C."/>
        </authorList>
    </citation>
    <scope>NUCLEOTIDE SEQUENCE</scope>
    <source>
        <strain evidence="6">DP1</strain>
    </source>
</reference>
<dbReference type="InterPro" id="IPR008521">
    <property type="entry name" value="Mg_trans_NIPA"/>
</dbReference>
<evidence type="ECO:0000256" key="4">
    <source>
        <dbReference type="ARBA" id="ARBA00023136"/>
    </source>
</evidence>
<protein>
    <submittedName>
        <fullName evidence="6">Uncharacterized protein</fullName>
    </submittedName>
</protein>
<organism evidence="6 7">
    <name type="scientific">Euplotes crassus</name>
    <dbReference type="NCBI Taxonomy" id="5936"/>
    <lineage>
        <taxon>Eukaryota</taxon>
        <taxon>Sar</taxon>
        <taxon>Alveolata</taxon>
        <taxon>Ciliophora</taxon>
        <taxon>Intramacronucleata</taxon>
        <taxon>Spirotrichea</taxon>
        <taxon>Hypotrichia</taxon>
        <taxon>Euplotida</taxon>
        <taxon>Euplotidae</taxon>
        <taxon>Moneuplotes</taxon>
    </lineage>
</organism>
<keyword evidence="2 5" id="KW-0812">Transmembrane</keyword>
<feature type="transmembrane region" description="Helical" evidence="5">
    <location>
        <begin position="298"/>
        <end position="317"/>
    </location>
</feature>
<name>A0AAD1URY1_EUPCR</name>
<dbReference type="PANTHER" id="PTHR12570">
    <property type="match status" value="1"/>
</dbReference>
<feature type="transmembrane region" description="Helical" evidence="5">
    <location>
        <begin position="89"/>
        <end position="108"/>
    </location>
</feature>
<dbReference type="SUPFAM" id="SSF103481">
    <property type="entry name" value="Multidrug resistance efflux transporter EmrE"/>
    <property type="match status" value="1"/>
</dbReference>
<comment type="subcellular location">
    <subcellularLocation>
        <location evidence="1">Membrane</location>
        <topology evidence="1">Multi-pass membrane protein</topology>
    </subcellularLocation>
</comment>
<evidence type="ECO:0000256" key="2">
    <source>
        <dbReference type="ARBA" id="ARBA00022692"/>
    </source>
</evidence>
<feature type="transmembrane region" description="Helical" evidence="5">
    <location>
        <begin position="62"/>
        <end position="82"/>
    </location>
</feature>
<gene>
    <name evidence="6" type="ORF">ECRASSUSDP1_LOCUS13485</name>
</gene>
<dbReference type="EMBL" id="CAMPGE010013420">
    <property type="protein sequence ID" value="CAI2372157.1"/>
    <property type="molecule type" value="Genomic_DNA"/>
</dbReference>
<evidence type="ECO:0000256" key="3">
    <source>
        <dbReference type="ARBA" id="ARBA00022989"/>
    </source>
</evidence>
<dbReference type="PANTHER" id="PTHR12570:SF65">
    <property type="entry name" value="MAGNESIUM TRANSPORTER NIPA9-RELATED"/>
    <property type="match status" value="1"/>
</dbReference>
<dbReference type="Pfam" id="PF05653">
    <property type="entry name" value="Mg_trans_NIPA"/>
    <property type="match status" value="1"/>
</dbReference>
<feature type="transmembrane region" description="Helical" evidence="5">
    <location>
        <begin position="37"/>
        <end position="56"/>
    </location>
</feature>
<evidence type="ECO:0000313" key="6">
    <source>
        <dbReference type="EMBL" id="CAI2372157.1"/>
    </source>
</evidence>
<dbReference type="Proteomes" id="UP001295684">
    <property type="component" value="Unassembled WGS sequence"/>
</dbReference>
<sequence>MVHITGNILTAFGWAIQKQAYNKIQHTDASIFTQTKWWLGFPLIVIAQCCYMFGIATVNVSTLGILSPFSLIANMILAKFYLKERVKKWEGIGMGFFIPGAILALSFSSKTQSKHTIEQFTYFFSSLSVAYLLLNLSIISMGLILSRYILQKFPSGGTESSQIVDLEEHPESELKDTIELDAPIQDNNTVGIIEDDVKLDNPKQSLKIDQQNSLLDTICYSPRCRFIPLIMFPYTACFSSSLAITFVKLLSCHALAEKSGTSFFSLLPVIYICLVGISVFCCYFMINLSFKHFHTVYVIPELKVGNIIHDLLSGFIFLREFKTYTPVNFMIFLCGVVICLFAVSLLLLGNDSQEREKAKNAQPVDLQ</sequence>
<dbReference type="AlphaFoldDB" id="A0AAD1URY1"/>
<feature type="transmembrane region" description="Helical" evidence="5">
    <location>
        <begin position="231"/>
        <end position="251"/>
    </location>
</feature>
<keyword evidence="7" id="KW-1185">Reference proteome</keyword>
<feature type="transmembrane region" description="Helical" evidence="5">
    <location>
        <begin position="263"/>
        <end position="286"/>
    </location>
</feature>
<evidence type="ECO:0000256" key="1">
    <source>
        <dbReference type="ARBA" id="ARBA00004141"/>
    </source>
</evidence>
<dbReference type="GO" id="GO:0016020">
    <property type="term" value="C:membrane"/>
    <property type="evidence" value="ECO:0007669"/>
    <property type="project" value="UniProtKB-SubCell"/>
</dbReference>
<feature type="transmembrane region" description="Helical" evidence="5">
    <location>
        <begin position="120"/>
        <end position="145"/>
    </location>
</feature>
<dbReference type="InterPro" id="IPR037185">
    <property type="entry name" value="EmrE-like"/>
</dbReference>
<comment type="caution">
    <text evidence="6">The sequence shown here is derived from an EMBL/GenBank/DDBJ whole genome shotgun (WGS) entry which is preliminary data.</text>
</comment>
<accession>A0AAD1URY1</accession>
<keyword evidence="3 5" id="KW-1133">Transmembrane helix</keyword>
<evidence type="ECO:0000256" key="5">
    <source>
        <dbReference type="SAM" id="Phobius"/>
    </source>
</evidence>
<keyword evidence="4 5" id="KW-0472">Membrane</keyword>
<feature type="transmembrane region" description="Helical" evidence="5">
    <location>
        <begin position="329"/>
        <end position="349"/>
    </location>
</feature>
<evidence type="ECO:0000313" key="7">
    <source>
        <dbReference type="Proteomes" id="UP001295684"/>
    </source>
</evidence>
<dbReference type="GO" id="GO:0015095">
    <property type="term" value="F:magnesium ion transmembrane transporter activity"/>
    <property type="evidence" value="ECO:0007669"/>
    <property type="project" value="InterPro"/>
</dbReference>